<feature type="signal peptide" evidence="6">
    <location>
        <begin position="1"/>
        <end position="21"/>
    </location>
</feature>
<evidence type="ECO:0000313" key="8">
    <source>
        <dbReference type="Proteomes" id="UP000297910"/>
    </source>
</evidence>
<feature type="transmembrane region" description="Helical" evidence="5">
    <location>
        <begin position="109"/>
        <end position="128"/>
    </location>
</feature>
<evidence type="ECO:0000256" key="2">
    <source>
        <dbReference type="ARBA" id="ARBA00022692"/>
    </source>
</evidence>
<dbReference type="Proteomes" id="UP000297910">
    <property type="component" value="Unassembled WGS sequence"/>
</dbReference>
<comment type="caution">
    <text evidence="7">The sequence shown here is derived from an EMBL/GenBank/DDBJ whole genome shotgun (WGS) entry which is preliminary data.</text>
</comment>
<feature type="transmembrane region" description="Helical" evidence="5">
    <location>
        <begin position="333"/>
        <end position="352"/>
    </location>
</feature>
<dbReference type="Pfam" id="PF04479">
    <property type="entry name" value="RTA1"/>
    <property type="match status" value="1"/>
</dbReference>
<accession>A0A4Z1FIC2</accession>
<sequence>MMFSSLLVLLSTVFIATNALALSTTTTHSCPTAAPTILQRDATTTASPASTSPLYFLTTNYITIVGVTNPHVTIPAKTVSFAVPTCIQTLTPDKNGHLPPGTCNALYDYYPSSTSAVAFAAIFGILTLTHIIQAFFYRKAYSFFIVSASIWGLTAFILRLLSTYNQQDNALELMSSVFALTISPLINAYYFILLGHLVNHYLPSRSFLGIRAYIIALPFLVFNGVAFVLEVVGATMMEKRNFEWEQRNADHVHIGGLVVQMLVIFVFLGVFVAFWREMGVLRRRSIMGAGWKSLLGAIFGGSCLILIQIFFSLARFSTEDKTSSALSTHEYCFYIFEIIPAVLAISIMNALHPGRIMTGEEKMESLWSVLACCLPCRKSRSKAGKNNDTGSIASSKELIGLDEEGFEGKFDKNDEPPRYTPL</sequence>
<keyword evidence="4 5" id="KW-0472">Membrane</keyword>
<feature type="transmembrane region" description="Helical" evidence="5">
    <location>
        <begin position="210"/>
        <end position="232"/>
    </location>
</feature>
<keyword evidence="3 5" id="KW-1133">Transmembrane helix</keyword>
<feature type="transmembrane region" description="Helical" evidence="5">
    <location>
        <begin position="252"/>
        <end position="274"/>
    </location>
</feature>
<feature type="transmembrane region" description="Helical" evidence="5">
    <location>
        <begin position="173"/>
        <end position="198"/>
    </location>
</feature>
<dbReference type="PANTHER" id="PTHR31465">
    <property type="entry name" value="PROTEIN RTA1-RELATED"/>
    <property type="match status" value="1"/>
</dbReference>
<feature type="transmembrane region" description="Helical" evidence="5">
    <location>
        <begin position="294"/>
        <end position="313"/>
    </location>
</feature>
<evidence type="ECO:0000256" key="6">
    <source>
        <dbReference type="SAM" id="SignalP"/>
    </source>
</evidence>
<keyword evidence="6" id="KW-0732">Signal</keyword>
<evidence type="ECO:0000256" key="1">
    <source>
        <dbReference type="ARBA" id="ARBA00004141"/>
    </source>
</evidence>
<evidence type="ECO:0000313" key="7">
    <source>
        <dbReference type="EMBL" id="TGO23250.1"/>
    </source>
</evidence>
<reference evidence="7 8" key="1">
    <citation type="submission" date="2017-12" db="EMBL/GenBank/DDBJ databases">
        <title>Comparative genomics of Botrytis spp.</title>
        <authorList>
            <person name="Valero-Jimenez C.A."/>
            <person name="Tapia P."/>
            <person name="Veloso J."/>
            <person name="Silva-Moreno E."/>
            <person name="Staats M."/>
            <person name="Valdes J.H."/>
            <person name="Van Kan J.A.L."/>
        </authorList>
    </citation>
    <scope>NUCLEOTIDE SEQUENCE [LARGE SCALE GENOMIC DNA]</scope>
    <source>
        <strain evidence="7 8">Bp0003</strain>
    </source>
</reference>
<keyword evidence="8" id="KW-1185">Reference proteome</keyword>
<feature type="transmembrane region" description="Helical" evidence="5">
    <location>
        <begin position="140"/>
        <end position="161"/>
    </location>
</feature>
<dbReference type="AlphaFoldDB" id="A0A4Z1FIC2"/>
<comment type="subcellular location">
    <subcellularLocation>
        <location evidence="1">Membrane</location>
        <topology evidence="1">Multi-pass membrane protein</topology>
    </subcellularLocation>
</comment>
<dbReference type="EMBL" id="PQXI01000138">
    <property type="protein sequence ID" value="TGO23250.1"/>
    <property type="molecule type" value="Genomic_DNA"/>
</dbReference>
<protein>
    <submittedName>
        <fullName evidence="7">Uncharacterized protein</fullName>
    </submittedName>
</protein>
<feature type="chain" id="PRO_5021409861" evidence="6">
    <location>
        <begin position="22"/>
        <end position="422"/>
    </location>
</feature>
<dbReference type="InterPro" id="IPR007568">
    <property type="entry name" value="RTA1"/>
</dbReference>
<name>A0A4Z1FIC2_9HELO</name>
<organism evidence="7 8">
    <name type="scientific">Botrytis paeoniae</name>
    <dbReference type="NCBI Taxonomy" id="278948"/>
    <lineage>
        <taxon>Eukaryota</taxon>
        <taxon>Fungi</taxon>
        <taxon>Dikarya</taxon>
        <taxon>Ascomycota</taxon>
        <taxon>Pezizomycotina</taxon>
        <taxon>Leotiomycetes</taxon>
        <taxon>Helotiales</taxon>
        <taxon>Sclerotiniaceae</taxon>
        <taxon>Botrytis</taxon>
    </lineage>
</organism>
<dbReference type="PANTHER" id="PTHR31465:SF15">
    <property type="entry name" value="LIPID TRANSPORTER ATNI-RELATED"/>
    <property type="match status" value="1"/>
</dbReference>
<evidence type="ECO:0000256" key="4">
    <source>
        <dbReference type="ARBA" id="ARBA00023136"/>
    </source>
</evidence>
<proteinExistence type="predicted"/>
<keyword evidence="2 5" id="KW-0812">Transmembrane</keyword>
<evidence type="ECO:0000256" key="3">
    <source>
        <dbReference type="ARBA" id="ARBA00022989"/>
    </source>
</evidence>
<evidence type="ECO:0000256" key="5">
    <source>
        <dbReference type="SAM" id="Phobius"/>
    </source>
</evidence>
<gene>
    <name evidence="7" type="ORF">BPAE_0138g00030</name>
</gene>
<dbReference type="GO" id="GO:0016020">
    <property type="term" value="C:membrane"/>
    <property type="evidence" value="ECO:0007669"/>
    <property type="project" value="UniProtKB-SubCell"/>
</dbReference>